<dbReference type="Pfam" id="PF04760">
    <property type="entry name" value="IF2_N"/>
    <property type="match status" value="1"/>
</dbReference>
<dbReference type="FunFam" id="2.40.30.10:FF:000008">
    <property type="entry name" value="Translation initiation factor IF-2"/>
    <property type="match status" value="1"/>
</dbReference>
<dbReference type="SUPFAM" id="SSF52156">
    <property type="entry name" value="Initiation factor IF2/eIF5b, domain 3"/>
    <property type="match status" value="1"/>
</dbReference>
<evidence type="ECO:0000313" key="14">
    <source>
        <dbReference type="Proteomes" id="UP000094236"/>
    </source>
</evidence>
<dbReference type="InterPro" id="IPR006847">
    <property type="entry name" value="IF2_N"/>
</dbReference>
<dbReference type="FunFam" id="3.40.50.10050:FF:000001">
    <property type="entry name" value="Translation initiation factor IF-2"/>
    <property type="match status" value="1"/>
</dbReference>
<evidence type="ECO:0000256" key="3">
    <source>
        <dbReference type="ARBA" id="ARBA00022540"/>
    </source>
</evidence>
<evidence type="ECO:0000256" key="10">
    <source>
        <dbReference type="ARBA" id="ARBA00044200"/>
    </source>
</evidence>
<dbReference type="InterPro" id="IPR005225">
    <property type="entry name" value="Small_GTP-bd"/>
</dbReference>
<keyword evidence="4" id="KW-0547">Nucleotide-binding</keyword>
<dbReference type="SUPFAM" id="SSF52540">
    <property type="entry name" value="P-loop containing nucleoside triphosphate hydrolases"/>
    <property type="match status" value="1"/>
</dbReference>
<dbReference type="GO" id="GO:0003743">
    <property type="term" value="F:translation initiation factor activity"/>
    <property type="evidence" value="ECO:0007669"/>
    <property type="project" value="UniProtKB-KW"/>
</dbReference>
<feature type="compositionally biased region" description="Basic and acidic residues" evidence="11">
    <location>
        <begin position="125"/>
        <end position="159"/>
    </location>
</feature>
<dbReference type="CDD" id="cd03692">
    <property type="entry name" value="mtIF2_IVc"/>
    <property type="match status" value="1"/>
</dbReference>
<comment type="function">
    <text evidence="9">One of the essential components for the initiation of protein synthesis. Protects formylmethionyl-tRNA from spontaneous hydrolysis and promotes its binding to the 30S ribosomal subunits. Also involved in the hydrolysis of GTP during the formation of the 70S ribosomal complex.</text>
</comment>
<dbReference type="CDD" id="cd03702">
    <property type="entry name" value="IF2_mtIF2_II"/>
    <property type="match status" value="1"/>
</dbReference>
<comment type="subcellular location">
    <subcellularLocation>
        <location evidence="1">Mitochondrion</location>
    </subcellularLocation>
</comment>
<keyword evidence="5" id="KW-0648">Protein biosynthesis</keyword>
<dbReference type="InterPro" id="IPR036925">
    <property type="entry name" value="TIF_IF2_dom3_sf"/>
</dbReference>
<sequence length="816" mass="90781">MRVGIRRAALSRAVQAVRLMELGFLIPKTKVNDGLIAYNGMRFNSSSSSSSSSSLLSNFPKNKKRSSLAKSSKFGSKIRKQDVEVKDEGKKKEQEAPHEIQVENSNDKSKAKMDLSNHTNVNSTKDFKNNRDRRNLKKSSETKKITEEFAKKLEQEQRSKSNKNKNKKKSMELTDLKQKHLNSSSITKIPLAIPTFLTVANLANILKIRMDSLLQKLEELGFNKITYNYILDNETASLIADEYGFEIVVNDDLGADLFPSEQTKDVSLLKPRAPIVTIMGHVDHGKTTILDFLRKSSIVSKEHGGITQHIGAFSVIVPNSGKKITFLDTPGHAAFLKMRERGANITDIVVLVVAADDSVMPQTKEAIKHAKKAGVQIVVAINKCDKPNANPQKVIADLAANGIDVEDYGGEIQTVKVSGKTGLGMEELEEAIVTLADIQELKAQVSKVPVEGWIIESEVKKGLGNVATFLVTKGTLKPGSILVAGKTWCKVKSMKDEFGVTVKSAAPSTPIEVIGWKELPEAGDQAIEAKDELFAKKVVNNRITRDEKIKEAKDIETINQRRLEEQEAQARKEKLQELNKLGLSLEDIKDKNLLDNEQLQEFESLKPKTKIVPYIVKSDVSGSSEAIVESISNLGNEEVKSSVLYSEVGFPTESDIDRAETSGATIICFNLKVPKEISNKASRKNVIIKEHTVIYHLIEDVVEQLTSFLPPKIEIKVLATTEIRATFNITDKNKKVFKIAGCRVQDGVLKRNSKIRVMRNKSPIYVGQLDSLKHEKDEVIEVKKGTECGLSFGKWQDFQEGDIIESYQEVEIKRYL</sequence>
<dbReference type="FunFam" id="2.40.30.10:FF:000126">
    <property type="entry name" value="Mitochondrial translation initiation factor"/>
    <property type="match status" value="1"/>
</dbReference>
<dbReference type="PROSITE" id="PS51722">
    <property type="entry name" value="G_TR_2"/>
    <property type="match status" value="1"/>
</dbReference>
<dbReference type="STRING" id="669874.A0A1E4TXS5"/>
<evidence type="ECO:0000256" key="8">
    <source>
        <dbReference type="ARBA" id="ARBA00023134"/>
    </source>
</evidence>
<dbReference type="EMBL" id="KV454012">
    <property type="protein sequence ID" value="ODV96560.1"/>
    <property type="molecule type" value="Genomic_DNA"/>
</dbReference>
<dbReference type="InterPro" id="IPR044145">
    <property type="entry name" value="IF2_II"/>
</dbReference>
<dbReference type="GO" id="GO:0000049">
    <property type="term" value="F:tRNA binding"/>
    <property type="evidence" value="ECO:0007669"/>
    <property type="project" value="EnsemblFungi"/>
</dbReference>
<dbReference type="InterPro" id="IPR015760">
    <property type="entry name" value="TIF_IF2"/>
</dbReference>
<evidence type="ECO:0000256" key="7">
    <source>
        <dbReference type="ARBA" id="ARBA00023128"/>
    </source>
</evidence>
<feature type="region of interest" description="Disordered" evidence="11">
    <location>
        <begin position="44"/>
        <end position="176"/>
    </location>
</feature>
<dbReference type="Pfam" id="PF00009">
    <property type="entry name" value="GTP_EFTU"/>
    <property type="match status" value="1"/>
</dbReference>
<evidence type="ECO:0000313" key="13">
    <source>
        <dbReference type="EMBL" id="ODV96560.1"/>
    </source>
</evidence>
<dbReference type="Proteomes" id="UP000094236">
    <property type="component" value="Unassembled WGS sequence"/>
</dbReference>
<dbReference type="SUPFAM" id="SSF50447">
    <property type="entry name" value="Translation proteins"/>
    <property type="match status" value="2"/>
</dbReference>
<dbReference type="AlphaFoldDB" id="A0A1E4TXS5"/>
<dbReference type="GO" id="GO:0005739">
    <property type="term" value="C:mitochondrion"/>
    <property type="evidence" value="ECO:0007669"/>
    <property type="project" value="UniProtKB-SubCell"/>
</dbReference>
<proteinExistence type="inferred from homology"/>
<dbReference type="NCBIfam" id="TIGR00231">
    <property type="entry name" value="small_GTP"/>
    <property type="match status" value="1"/>
</dbReference>
<dbReference type="InterPro" id="IPR009000">
    <property type="entry name" value="Transl_B-barrel_sf"/>
</dbReference>
<dbReference type="InterPro" id="IPR053905">
    <property type="entry name" value="EF-G-like_DII"/>
</dbReference>
<name>A0A1E4TXS5_PACTA</name>
<accession>A0A1E4TXS5</accession>
<dbReference type="GO" id="GO:0032543">
    <property type="term" value="P:mitochondrial translation"/>
    <property type="evidence" value="ECO:0007669"/>
    <property type="project" value="EnsemblFungi"/>
</dbReference>
<comment type="similarity">
    <text evidence="2">Belongs to the TRAFAC class translation factor GTPase superfamily. Classic translation factor GTPase family. IF-2 subfamily.</text>
</comment>
<gene>
    <name evidence="13" type="ORF">PACTADRAFT_48394</name>
</gene>
<dbReference type="GO" id="GO:0003924">
    <property type="term" value="F:GTPase activity"/>
    <property type="evidence" value="ECO:0007669"/>
    <property type="project" value="EnsemblFungi"/>
</dbReference>
<dbReference type="CDD" id="cd01887">
    <property type="entry name" value="IF2_eIF5B"/>
    <property type="match status" value="1"/>
</dbReference>
<evidence type="ECO:0000256" key="4">
    <source>
        <dbReference type="ARBA" id="ARBA00022741"/>
    </source>
</evidence>
<feature type="compositionally biased region" description="Low complexity" evidence="11">
    <location>
        <begin position="45"/>
        <end position="57"/>
    </location>
</feature>
<dbReference type="Gene3D" id="3.40.50.300">
    <property type="entry name" value="P-loop containing nucleotide triphosphate hydrolases"/>
    <property type="match status" value="1"/>
</dbReference>
<feature type="domain" description="Tr-type G" evidence="12">
    <location>
        <begin position="271"/>
        <end position="440"/>
    </location>
</feature>
<evidence type="ECO:0000256" key="11">
    <source>
        <dbReference type="SAM" id="MobiDB-lite"/>
    </source>
</evidence>
<keyword evidence="3" id="KW-0396">Initiation factor</keyword>
<dbReference type="InterPro" id="IPR023115">
    <property type="entry name" value="TIF_IF2_dom3"/>
</dbReference>
<dbReference type="Pfam" id="PF11987">
    <property type="entry name" value="IF-2"/>
    <property type="match status" value="1"/>
</dbReference>
<evidence type="ECO:0000256" key="6">
    <source>
        <dbReference type="ARBA" id="ARBA00022946"/>
    </source>
</evidence>
<dbReference type="InterPro" id="IPR000795">
    <property type="entry name" value="T_Tr_GTP-bd_dom"/>
</dbReference>
<dbReference type="PANTHER" id="PTHR43381:SF20">
    <property type="entry name" value="TRANSLATION INITIATION FACTOR IF-2, MITOCHONDRIAL"/>
    <property type="match status" value="1"/>
</dbReference>
<dbReference type="PROSITE" id="PS01176">
    <property type="entry name" value="IF2"/>
    <property type="match status" value="1"/>
</dbReference>
<dbReference type="InterPro" id="IPR027417">
    <property type="entry name" value="P-loop_NTPase"/>
</dbReference>
<evidence type="ECO:0000259" key="12">
    <source>
        <dbReference type="PROSITE" id="PS51722"/>
    </source>
</evidence>
<dbReference type="HAMAP" id="MF_00100_B">
    <property type="entry name" value="IF_2_B"/>
    <property type="match status" value="1"/>
</dbReference>
<keyword evidence="8" id="KW-0342">GTP-binding</keyword>
<dbReference type="Gene3D" id="3.40.50.10050">
    <property type="entry name" value="Translation initiation factor IF- 2, domain 3"/>
    <property type="match status" value="1"/>
</dbReference>
<evidence type="ECO:0000256" key="2">
    <source>
        <dbReference type="ARBA" id="ARBA00007733"/>
    </source>
</evidence>
<dbReference type="PANTHER" id="PTHR43381">
    <property type="entry name" value="TRANSLATION INITIATION FACTOR IF-2-RELATED"/>
    <property type="match status" value="1"/>
</dbReference>
<evidence type="ECO:0000256" key="5">
    <source>
        <dbReference type="ARBA" id="ARBA00022917"/>
    </source>
</evidence>
<organism evidence="13 14">
    <name type="scientific">Pachysolen tannophilus NRRL Y-2460</name>
    <dbReference type="NCBI Taxonomy" id="669874"/>
    <lineage>
        <taxon>Eukaryota</taxon>
        <taxon>Fungi</taxon>
        <taxon>Dikarya</taxon>
        <taxon>Ascomycota</taxon>
        <taxon>Saccharomycotina</taxon>
        <taxon>Pichiomycetes</taxon>
        <taxon>Pachysolenaceae</taxon>
        <taxon>Pachysolen</taxon>
    </lineage>
</organism>
<dbReference type="OrthoDB" id="361630at2759"/>
<dbReference type="InterPro" id="IPR000178">
    <property type="entry name" value="TF_IF2_bacterial-like"/>
</dbReference>
<evidence type="ECO:0000256" key="1">
    <source>
        <dbReference type="ARBA" id="ARBA00004173"/>
    </source>
</evidence>
<keyword evidence="7" id="KW-0496">Mitochondrion</keyword>
<dbReference type="GO" id="GO:0005525">
    <property type="term" value="F:GTP binding"/>
    <property type="evidence" value="ECO:0007669"/>
    <property type="project" value="UniProtKB-KW"/>
</dbReference>
<protein>
    <recommendedName>
        <fullName evidence="10">Translation initiation factor IF-2, mitochondrial</fullName>
    </recommendedName>
</protein>
<dbReference type="Pfam" id="PF22042">
    <property type="entry name" value="EF-G_D2"/>
    <property type="match status" value="1"/>
</dbReference>
<evidence type="ECO:0000256" key="9">
    <source>
        <dbReference type="ARBA" id="ARBA00025162"/>
    </source>
</evidence>
<keyword evidence="14" id="KW-1185">Reference proteome</keyword>
<reference evidence="14" key="1">
    <citation type="submission" date="2016-05" db="EMBL/GenBank/DDBJ databases">
        <title>Comparative genomics of biotechnologically important yeasts.</title>
        <authorList>
            <consortium name="DOE Joint Genome Institute"/>
            <person name="Riley R."/>
            <person name="Haridas S."/>
            <person name="Wolfe K.H."/>
            <person name="Lopes M.R."/>
            <person name="Hittinger C.T."/>
            <person name="Goker M."/>
            <person name="Salamov A."/>
            <person name="Wisecaver J."/>
            <person name="Long T.M."/>
            <person name="Aerts A.L."/>
            <person name="Barry K."/>
            <person name="Choi C."/>
            <person name="Clum A."/>
            <person name="Coughlan A.Y."/>
            <person name="Deshpande S."/>
            <person name="Douglass A.P."/>
            <person name="Hanson S.J."/>
            <person name="Klenk H.-P."/>
            <person name="Labutti K."/>
            <person name="Lapidus A."/>
            <person name="Lindquist E."/>
            <person name="Lipzen A."/>
            <person name="Meier-Kolthoff J.P."/>
            <person name="Ohm R.A."/>
            <person name="Otillar R.P."/>
            <person name="Pangilinan J."/>
            <person name="Peng Y."/>
            <person name="Rokas A."/>
            <person name="Rosa C.A."/>
            <person name="Scheuner C."/>
            <person name="Sibirny A.A."/>
            <person name="Slot J.C."/>
            <person name="Stielow J.B."/>
            <person name="Sun H."/>
            <person name="Kurtzman C.P."/>
            <person name="Blackwell M."/>
            <person name="Grigoriev I.V."/>
            <person name="Jeffries T.W."/>
        </authorList>
    </citation>
    <scope>NUCLEOTIDE SEQUENCE [LARGE SCALE GENOMIC DNA]</scope>
    <source>
        <strain evidence="14">NRRL Y-2460</strain>
    </source>
</reference>
<dbReference type="FunFam" id="3.40.50.300:FF:000019">
    <property type="entry name" value="Translation initiation factor IF-2"/>
    <property type="match status" value="1"/>
</dbReference>
<feature type="compositionally biased region" description="Basic and acidic residues" evidence="11">
    <location>
        <begin position="79"/>
        <end position="115"/>
    </location>
</feature>
<keyword evidence="6" id="KW-0809">Transit peptide</keyword>
<dbReference type="Gene3D" id="2.40.30.10">
    <property type="entry name" value="Translation factors"/>
    <property type="match status" value="2"/>
</dbReference>